<name>A0A0F9C474_9ZZZZ</name>
<reference evidence="1" key="1">
    <citation type="journal article" date="2015" name="Nature">
        <title>Complex archaea that bridge the gap between prokaryotes and eukaryotes.</title>
        <authorList>
            <person name="Spang A."/>
            <person name="Saw J.H."/>
            <person name="Jorgensen S.L."/>
            <person name="Zaremba-Niedzwiedzka K."/>
            <person name="Martijn J."/>
            <person name="Lind A.E."/>
            <person name="van Eijk R."/>
            <person name="Schleper C."/>
            <person name="Guy L."/>
            <person name="Ettema T.J."/>
        </authorList>
    </citation>
    <scope>NUCLEOTIDE SEQUENCE</scope>
</reference>
<dbReference type="AlphaFoldDB" id="A0A0F9C474"/>
<proteinExistence type="predicted"/>
<gene>
    <name evidence="1" type="ORF">LCGC14_2449220</name>
</gene>
<evidence type="ECO:0000313" key="1">
    <source>
        <dbReference type="EMBL" id="KKL21062.1"/>
    </source>
</evidence>
<organism evidence="1">
    <name type="scientific">marine sediment metagenome</name>
    <dbReference type="NCBI Taxonomy" id="412755"/>
    <lineage>
        <taxon>unclassified sequences</taxon>
        <taxon>metagenomes</taxon>
        <taxon>ecological metagenomes</taxon>
    </lineage>
</organism>
<sequence length="51" mass="6085">MNIFEENGRIRLQLKDMGEGTMLFDFTIEKEAFEELKTHIIAHLNIYKVEK</sequence>
<protein>
    <submittedName>
        <fullName evidence="1">Uncharacterized protein</fullName>
    </submittedName>
</protein>
<comment type="caution">
    <text evidence="1">The sequence shown here is derived from an EMBL/GenBank/DDBJ whole genome shotgun (WGS) entry which is preliminary data.</text>
</comment>
<dbReference type="EMBL" id="LAZR01037868">
    <property type="protein sequence ID" value="KKL21062.1"/>
    <property type="molecule type" value="Genomic_DNA"/>
</dbReference>
<accession>A0A0F9C474</accession>